<dbReference type="AlphaFoldDB" id="A0A3P8FKQ5"/>
<keyword evidence="8" id="KW-1185">Reference proteome</keyword>
<keyword evidence="3" id="KW-0732">Signal</keyword>
<protein>
    <submittedName>
        <fullName evidence="7">Uncharacterized protein</fullName>
    </submittedName>
</protein>
<sequence length="152" mass="17289">MAVTNADLASSKVEGNLIQRECAKLEARVRAELYFALQYPELELRKLHTTAWNRLWFSGVTLSHSFAPGVLNGKHINATLYYLVSNTPDRLSIQTNINKTVVDEYKLRARSRYNCSTGSGLLLKISLFTQQKYQMFLLQALLFCFAVAPLNR</sequence>
<dbReference type="GO" id="GO:0016020">
    <property type="term" value="C:membrane"/>
    <property type="evidence" value="ECO:0007669"/>
    <property type="project" value="UniProtKB-SubCell"/>
</dbReference>
<evidence type="ECO:0000256" key="2">
    <source>
        <dbReference type="ARBA" id="ARBA00022692"/>
    </source>
</evidence>
<evidence type="ECO:0000256" key="5">
    <source>
        <dbReference type="ARBA" id="ARBA00023136"/>
    </source>
</evidence>
<dbReference type="EMBL" id="UZAN01042839">
    <property type="protein sequence ID" value="VDP76907.1"/>
    <property type="molecule type" value="Genomic_DNA"/>
</dbReference>
<name>A0A3P8FKQ5_9TREM</name>
<evidence type="ECO:0000256" key="4">
    <source>
        <dbReference type="ARBA" id="ARBA00022989"/>
    </source>
</evidence>
<gene>
    <name evidence="7" type="ORF">ECPE_LOCUS5919</name>
</gene>
<accession>A0A3P8FKQ5</accession>
<keyword evidence="6" id="KW-0325">Glycoprotein</keyword>
<evidence type="ECO:0000313" key="8">
    <source>
        <dbReference type="Proteomes" id="UP000272942"/>
    </source>
</evidence>
<comment type="subcellular location">
    <subcellularLocation>
        <location evidence="1">Membrane</location>
        <topology evidence="1">Single-pass type I membrane protein</topology>
    </subcellularLocation>
</comment>
<dbReference type="OrthoDB" id="6234844at2759"/>
<reference evidence="7 8" key="1">
    <citation type="submission" date="2018-11" db="EMBL/GenBank/DDBJ databases">
        <authorList>
            <consortium name="Pathogen Informatics"/>
        </authorList>
    </citation>
    <scope>NUCLEOTIDE SEQUENCE [LARGE SCALE GENOMIC DNA]</scope>
    <source>
        <strain evidence="7 8">Egypt</strain>
    </source>
</reference>
<dbReference type="Proteomes" id="UP000272942">
    <property type="component" value="Unassembled WGS sequence"/>
</dbReference>
<keyword evidence="5" id="KW-0472">Membrane</keyword>
<evidence type="ECO:0000256" key="6">
    <source>
        <dbReference type="ARBA" id="ARBA00023180"/>
    </source>
</evidence>
<keyword evidence="2" id="KW-0812">Transmembrane</keyword>
<dbReference type="PANTHER" id="PTHR31386:SF2">
    <property type="entry name" value="SIMILAR TO RIKEN CDNA 2510039O18"/>
    <property type="match status" value="1"/>
</dbReference>
<proteinExistence type="predicted"/>
<evidence type="ECO:0000256" key="3">
    <source>
        <dbReference type="ARBA" id="ARBA00022729"/>
    </source>
</evidence>
<evidence type="ECO:0000313" key="7">
    <source>
        <dbReference type="EMBL" id="VDP76907.1"/>
    </source>
</evidence>
<dbReference type="PANTHER" id="PTHR31386">
    <property type="entry name" value="UNCHARACTERIZED PROTEIN KIAA2013"/>
    <property type="match status" value="1"/>
</dbReference>
<organism evidence="7 8">
    <name type="scientific">Echinostoma caproni</name>
    <dbReference type="NCBI Taxonomy" id="27848"/>
    <lineage>
        <taxon>Eukaryota</taxon>
        <taxon>Metazoa</taxon>
        <taxon>Spiralia</taxon>
        <taxon>Lophotrochozoa</taxon>
        <taxon>Platyhelminthes</taxon>
        <taxon>Trematoda</taxon>
        <taxon>Digenea</taxon>
        <taxon>Plagiorchiida</taxon>
        <taxon>Echinostomata</taxon>
        <taxon>Echinostomatoidea</taxon>
        <taxon>Echinostomatidae</taxon>
        <taxon>Echinostoma</taxon>
    </lineage>
</organism>
<evidence type="ECO:0000256" key="1">
    <source>
        <dbReference type="ARBA" id="ARBA00004479"/>
    </source>
</evidence>
<dbReference type="InterPro" id="IPR018795">
    <property type="entry name" value="K2013-like"/>
</dbReference>
<keyword evidence="4" id="KW-1133">Transmembrane helix</keyword>
<dbReference type="Pfam" id="PF10222">
    <property type="entry name" value="DUF2152"/>
    <property type="match status" value="1"/>
</dbReference>